<evidence type="ECO:0000313" key="1">
    <source>
        <dbReference type="EMBL" id="KIJ90346.1"/>
    </source>
</evidence>
<dbReference type="Proteomes" id="UP000054477">
    <property type="component" value="Unassembled WGS sequence"/>
</dbReference>
<sequence>MKYSEYLGKRADDRPNVIEGVRRFIRVAVEYSEYSDLLIRKKWYRCPKDGVRDFKGVLVV</sequence>
<reference evidence="1 2" key="1">
    <citation type="submission" date="2014-04" db="EMBL/GenBank/DDBJ databases">
        <authorList>
            <consortium name="DOE Joint Genome Institute"/>
            <person name="Kuo A."/>
            <person name="Kohler A."/>
            <person name="Nagy L.G."/>
            <person name="Floudas D."/>
            <person name="Copeland A."/>
            <person name="Barry K.W."/>
            <person name="Cichocki N."/>
            <person name="Veneault-Fourrey C."/>
            <person name="LaButti K."/>
            <person name="Lindquist E.A."/>
            <person name="Lipzen A."/>
            <person name="Lundell T."/>
            <person name="Morin E."/>
            <person name="Murat C."/>
            <person name="Sun H."/>
            <person name="Tunlid A."/>
            <person name="Henrissat B."/>
            <person name="Grigoriev I.V."/>
            <person name="Hibbett D.S."/>
            <person name="Martin F."/>
            <person name="Nordberg H.P."/>
            <person name="Cantor M.N."/>
            <person name="Hua S.X."/>
        </authorList>
    </citation>
    <scope>NUCLEOTIDE SEQUENCE [LARGE SCALE GENOMIC DNA]</scope>
    <source>
        <strain evidence="1 2">LaAM-08-1</strain>
    </source>
</reference>
<protein>
    <submittedName>
        <fullName evidence="1">Uncharacterized protein</fullName>
    </submittedName>
</protein>
<reference evidence="2" key="2">
    <citation type="submission" date="2015-01" db="EMBL/GenBank/DDBJ databases">
        <title>Evolutionary Origins and Diversification of the Mycorrhizal Mutualists.</title>
        <authorList>
            <consortium name="DOE Joint Genome Institute"/>
            <consortium name="Mycorrhizal Genomics Consortium"/>
            <person name="Kohler A."/>
            <person name="Kuo A."/>
            <person name="Nagy L.G."/>
            <person name="Floudas D."/>
            <person name="Copeland A."/>
            <person name="Barry K.W."/>
            <person name="Cichocki N."/>
            <person name="Veneault-Fourrey C."/>
            <person name="LaButti K."/>
            <person name="Lindquist E.A."/>
            <person name="Lipzen A."/>
            <person name="Lundell T."/>
            <person name="Morin E."/>
            <person name="Murat C."/>
            <person name="Riley R."/>
            <person name="Ohm R."/>
            <person name="Sun H."/>
            <person name="Tunlid A."/>
            <person name="Henrissat B."/>
            <person name="Grigoriev I.V."/>
            <person name="Hibbett D.S."/>
            <person name="Martin F."/>
        </authorList>
    </citation>
    <scope>NUCLEOTIDE SEQUENCE [LARGE SCALE GENOMIC DNA]</scope>
    <source>
        <strain evidence="2">LaAM-08-1</strain>
    </source>
</reference>
<accession>A0A0C9WY82</accession>
<keyword evidence="2" id="KW-1185">Reference proteome</keyword>
<organism evidence="1 2">
    <name type="scientific">Laccaria amethystina LaAM-08-1</name>
    <dbReference type="NCBI Taxonomy" id="1095629"/>
    <lineage>
        <taxon>Eukaryota</taxon>
        <taxon>Fungi</taxon>
        <taxon>Dikarya</taxon>
        <taxon>Basidiomycota</taxon>
        <taxon>Agaricomycotina</taxon>
        <taxon>Agaricomycetes</taxon>
        <taxon>Agaricomycetidae</taxon>
        <taxon>Agaricales</taxon>
        <taxon>Agaricineae</taxon>
        <taxon>Hydnangiaceae</taxon>
        <taxon>Laccaria</taxon>
    </lineage>
</organism>
<gene>
    <name evidence="1" type="ORF">K443DRAFT_15312</name>
</gene>
<name>A0A0C9WY82_9AGAR</name>
<dbReference type="HOGENOM" id="CLU_2942133_0_0_1"/>
<dbReference type="EMBL" id="KN839210">
    <property type="protein sequence ID" value="KIJ90346.1"/>
    <property type="molecule type" value="Genomic_DNA"/>
</dbReference>
<dbReference type="AlphaFoldDB" id="A0A0C9WY82"/>
<proteinExistence type="predicted"/>
<evidence type="ECO:0000313" key="2">
    <source>
        <dbReference type="Proteomes" id="UP000054477"/>
    </source>
</evidence>